<dbReference type="Gene3D" id="2.60.40.1260">
    <property type="entry name" value="Lamin Tail domain"/>
    <property type="match status" value="1"/>
</dbReference>
<dbReference type="GO" id="GO:0005652">
    <property type="term" value="C:nuclear lamina"/>
    <property type="evidence" value="ECO:0007669"/>
    <property type="project" value="TreeGrafter"/>
</dbReference>
<proteinExistence type="inferred from homology"/>
<comment type="similarity">
    <text evidence="3">Belongs to the intermediate filament family.</text>
</comment>
<keyword evidence="2 4" id="KW-0175">Coiled coil</keyword>
<dbReference type="PANTHER" id="PTHR45721:SF12">
    <property type="entry name" value="INTERMEDIATE FILAMENT PROTEIN IFA-1"/>
    <property type="match status" value="1"/>
</dbReference>
<gene>
    <name evidence="7" type="ORF">C0Q70_17692</name>
</gene>
<feature type="domain" description="LTD" evidence="5">
    <location>
        <begin position="302"/>
        <end position="422"/>
    </location>
</feature>
<dbReference type="SUPFAM" id="SSF74853">
    <property type="entry name" value="Lamin A/C globular tail domain"/>
    <property type="match status" value="1"/>
</dbReference>
<keyword evidence="8" id="KW-1185">Reference proteome</keyword>
<evidence type="ECO:0000259" key="6">
    <source>
        <dbReference type="PROSITE" id="PS51842"/>
    </source>
</evidence>
<comment type="caution">
    <text evidence="7">The sequence shown here is derived from an EMBL/GenBank/DDBJ whole genome shotgun (WGS) entry which is preliminary data.</text>
</comment>
<evidence type="ECO:0008006" key="9">
    <source>
        <dbReference type="Google" id="ProtNLM"/>
    </source>
</evidence>
<dbReference type="Gene3D" id="1.20.5.170">
    <property type="match status" value="1"/>
</dbReference>
<dbReference type="SUPFAM" id="SSF64593">
    <property type="entry name" value="Intermediate filament protein, coiled coil region"/>
    <property type="match status" value="1"/>
</dbReference>
<dbReference type="PROSITE" id="PS00226">
    <property type="entry name" value="IF_ROD_1"/>
    <property type="match status" value="1"/>
</dbReference>
<feature type="coiled-coil region" evidence="4">
    <location>
        <begin position="171"/>
        <end position="230"/>
    </location>
</feature>
<dbReference type="GO" id="GO:0090435">
    <property type="term" value="P:protein localization to nuclear envelope"/>
    <property type="evidence" value="ECO:0007669"/>
    <property type="project" value="TreeGrafter"/>
</dbReference>
<evidence type="ECO:0000259" key="5">
    <source>
        <dbReference type="PROSITE" id="PS51841"/>
    </source>
</evidence>
<dbReference type="Pfam" id="PF00038">
    <property type="entry name" value="Filament"/>
    <property type="match status" value="1"/>
</dbReference>
<evidence type="ECO:0000313" key="7">
    <source>
        <dbReference type="EMBL" id="PVD21889.1"/>
    </source>
</evidence>
<evidence type="ECO:0000256" key="4">
    <source>
        <dbReference type="SAM" id="Coils"/>
    </source>
</evidence>
<organism evidence="7 8">
    <name type="scientific">Pomacea canaliculata</name>
    <name type="common">Golden apple snail</name>
    <dbReference type="NCBI Taxonomy" id="400727"/>
    <lineage>
        <taxon>Eukaryota</taxon>
        <taxon>Metazoa</taxon>
        <taxon>Spiralia</taxon>
        <taxon>Lophotrochozoa</taxon>
        <taxon>Mollusca</taxon>
        <taxon>Gastropoda</taxon>
        <taxon>Caenogastropoda</taxon>
        <taxon>Architaenioglossa</taxon>
        <taxon>Ampullarioidea</taxon>
        <taxon>Ampullariidae</taxon>
        <taxon>Pomacea</taxon>
    </lineage>
</organism>
<dbReference type="GO" id="GO:0005200">
    <property type="term" value="F:structural constituent of cytoskeleton"/>
    <property type="evidence" value="ECO:0007669"/>
    <property type="project" value="TreeGrafter"/>
</dbReference>
<evidence type="ECO:0000256" key="2">
    <source>
        <dbReference type="ARBA" id="ARBA00023054"/>
    </source>
</evidence>
<dbReference type="GO" id="GO:0051664">
    <property type="term" value="P:nuclear pore localization"/>
    <property type="evidence" value="ECO:0007669"/>
    <property type="project" value="TreeGrafter"/>
</dbReference>
<dbReference type="GO" id="GO:0031507">
    <property type="term" value="P:heterochromatin formation"/>
    <property type="evidence" value="ECO:0007669"/>
    <property type="project" value="TreeGrafter"/>
</dbReference>
<dbReference type="STRING" id="400727.A0A2T7NL49"/>
<feature type="coiled-coil region" evidence="4">
    <location>
        <begin position="37"/>
        <end position="131"/>
    </location>
</feature>
<evidence type="ECO:0000256" key="1">
    <source>
        <dbReference type="ARBA" id="ARBA00022754"/>
    </source>
</evidence>
<protein>
    <recommendedName>
        <fullName evidence="9">LTD domain-containing protein</fullName>
    </recommendedName>
</protein>
<dbReference type="GO" id="GO:0007097">
    <property type="term" value="P:nuclear migration"/>
    <property type="evidence" value="ECO:0007669"/>
    <property type="project" value="TreeGrafter"/>
</dbReference>
<dbReference type="Gene3D" id="1.20.5.1160">
    <property type="entry name" value="Vasodilator-stimulated phosphoprotein"/>
    <property type="match status" value="1"/>
</dbReference>
<dbReference type="PANTHER" id="PTHR45721">
    <property type="entry name" value="LAMIN DM0-RELATED"/>
    <property type="match status" value="1"/>
</dbReference>
<dbReference type="InterPro" id="IPR018039">
    <property type="entry name" value="IF_conserved"/>
</dbReference>
<dbReference type="GO" id="GO:0005882">
    <property type="term" value="C:intermediate filament"/>
    <property type="evidence" value="ECO:0007669"/>
    <property type="project" value="UniProtKB-KW"/>
</dbReference>
<evidence type="ECO:0000256" key="3">
    <source>
        <dbReference type="RuleBase" id="RU000685"/>
    </source>
</evidence>
<accession>A0A2T7NL49</accession>
<keyword evidence="1 3" id="KW-0403">Intermediate filament</keyword>
<dbReference type="PROSITE" id="PS51841">
    <property type="entry name" value="LTD"/>
    <property type="match status" value="1"/>
</dbReference>
<feature type="domain" description="IF rod" evidence="6">
    <location>
        <begin position="1"/>
        <end position="252"/>
    </location>
</feature>
<reference evidence="7 8" key="1">
    <citation type="submission" date="2018-04" db="EMBL/GenBank/DDBJ databases">
        <title>The genome of golden apple snail Pomacea canaliculata provides insight into stress tolerance and invasive adaptation.</title>
        <authorList>
            <person name="Liu C."/>
            <person name="Liu B."/>
            <person name="Ren Y."/>
            <person name="Zhang Y."/>
            <person name="Wang H."/>
            <person name="Li S."/>
            <person name="Jiang F."/>
            <person name="Yin L."/>
            <person name="Zhang G."/>
            <person name="Qian W."/>
            <person name="Fan W."/>
        </authorList>
    </citation>
    <scope>NUCLEOTIDE SEQUENCE [LARGE SCALE GENOMIC DNA]</scope>
    <source>
        <strain evidence="7">SZHN2017</strain>
        <tissue evidence="7">Muscle</tissue>
    </source>
</reference>
<evidence type="ECO:0000313" key="8">
    <source>
        <dbReference type="Proteomes" id="UP000245119"/>
    </source>
</evidence>
<dbReference type="InterPro" id="IPR001322">
    <property type="entry name" value="Lamin_tail_dom"/>
</dbReference>
<dbReference type="GO" id="GO:0006998">
    <property type="term" value="P:nuclear envelope organization"/>
    <property type="evidence" value="ECO:0007669"/>
    <property type="project" value="TreeGrafter"/>
</dbReference>
<sequence length="425" mass="49173">MRANSDTDLLEHEEWKEEKQQNLTDKFKRLDEAKKWRAQDRDTINKLNQQLSELEAEIRMLRRSNDSLDTERQRDKQTIARLNEELDKLRIDLSNETILRLDAENRAQTLAEELEFLKSVHEQELKELAALAYRDTTAENREFWKNELSQAIRDIQSEYDSKIDTIRGEMETFYNLKNAQLEKQYQDLLRELDQKEQEHTLEVNQLKDEMNKLRAEMEAMLVELQTLMDAKLSLELEIAAYRKLLECEESRVGLRSVVEQTLGVRSSGSARLADMINISQTGEFEGGESQLSMKMMRGEVSAKTTYQRTANGPVAIAETHPEGKYIVLENNPSSGVRKDVNLMNWSLQRLLDNKRKIVYKFPPNAVIKLGKTLKIWAADFSAERGAGDLVFNEEGSWGTGSQITTSLYNEKNEEKASHIQKTLYS</sequence>
<dbReference type="InterPro" id="IPR036415">
    <property type="entry name" value="Lamin_tail_dom_sf"/>
</dbReference>
<dbReference type="OrthoDB" id="2441647at2759"/>
<dbReference type="PROSITE" id="PS51842">
    <property type="entry name" value="IF_ROD_2"/>
    <property type="match status" value="1"/>
</dbReference>
<dbReference type="Proteomes" id="UP000245119">
    <property type="component" value="Linkage Group LG11"/>
</dbReference>
<dbReference type="AlphaFoldDB" id="A0A2T7NL49"/>
<dbReference type="InterPro" id="IPR039008">
    <property type="entry name" value="IF_rod_dom"/>
</dbReference>
<dbReference type="EMBL" id="PZQS01000011">
    <property type="protein sequence ID" value="PVD21889.1"/>
    <property type="molecule type" value="Genomic_DNA"/>
</dbReference>
<dbReference type="SMART" id="SM01391">
    <property type="entry name" value="Filament"/>
    <property type="match status" value="1"/>
</dbReference>
<name>A0A2T7NL49_POMCA</name>
<dbReference type="Pfam" id="PF00932">
    <property type="entry name" value="LTD"/>
    <property type="match status" value="1"/>
</dbReference>